<sequence length="290" mass="30666">MPDKPDITIFEVGPRDGLQNEAQHVGLNDRLKLVELLIDSGLKAIEVGSFVSPKAVPQMADTEALIDLLPRPEGVRYSTLVPNLKGMEKAMQAQVHEVAIFASASQSFSQHNIACSIEESFERFAPVMAKAKAVNMPVRGYLSCAFGCPYEGEIAVDAVVMVARKLIELGCYEVAVSDTIGIATPQTTQVVMRSVIDEIGAAVAAAHFHDTHARALDNIKACLELDVTTFDSAVAGLGGCPYAPGATGNVATESVVDMLAKLGLRTGVDIAKVNVAAAYISKVLKPSSAL</sequence>
<dbReference type="PROSITE" id="PS50991">
    <property type="entry name" value="PYR_CT"/>
    <property type="match status" value="1"/>
</dbReference>
<comment type="caution">
    <text evidence="5">The sequence shown here is derived from an EMBL/GenBank/DDBJ whole genome shotgun (WGS) entry which is preliminary data.</text>
</comment>
<evidence type="ECO:0000313" key="6">
    <source>
        <dbReference type="Proteomes" id="UP001477870"/>
    </source>
</evidence>
<comment type="similarity">
    <text evidence="1">Belongs to the HMG-CoA lyase family.</text>
</comment>
<accession>A0ABU9TAK2</accession>
<reference evidence="5 6" key="1">
    <citation type="submission" date="2024-03" db="EMBL/GenBank/DDBJ databases">
        <title>Community enrichment and isolation of bacterial strains for fucoidan degradation.</title>
        <authorList>
            <person name="Sichert A."/>
        </authorList>
    </citation>
    <scope>NUCLEOTIDE SEQUENCE [LARGE SCALE GENOMIC DNA]</scope>
    <source>
        <strain evidence="5 6">AS62</strain>
    </source>
</reference>
<keyword evidence="3 5" id="KW-0456">Lyase</keyword>
<dbReference type="NCBIfam" id="NF004283">
    <property type="entry name" value="PRK05692.1"/>
    <property type="match status" value="1"/>
</dbReference>
<dbReference type="EMBL" id="JBBMQO010000012">
    <property type="protein sequence ID" value="MEM5503149.1"/>
    <property type="molecule type" value="Genomic_DNA"/>
</dbReference>
<dbReference type="PANTHER" id="PTHR42738">
    <property type="entry name" value="HYDROXYMETHYLGLUTARYL-COA LYASE"/>
    <property type="match status" value="1"/>
</dbReference>
<dbReference type="PANTHER" id="PTHR42738:SF7">
    <property type="entry name" value="HYDROXYMETHYLGLUTARYL-COA LYASE"/>
    <property type="match status" value="1"/>
</dbReference>
<dbReference type="Proteomes" id="UP001477870">
    <property type="component" value="Unassembled WGS sequence"/>
</dbReference>
<evidence type="ECO:0000256" key="2">
    <source>
        <dbReference type="ARBA" id="ARBA00022723"/>
    </source>
</evidence>
<evidence type="ECO:0000256" key="3">
    <source>
        <dbReference type="ARBA" id="ARBA00023239"/>
    </source>
</evidence>
<gene>
    <name evidence="5" type="ORF">WNY59_16295</name>
</gene>
<feature type="domain" description="Pyruvate carboxyltransferase" evidence="4">
    <location>
        <begin position="7"/>
        <end position="274"/>
    </location>
</feature>
<proteinExistence type="inferred from homology"/>
<protein>
    <submittedName>
        <fullName evidence="5">Hydroxymethylglutaryl-CoA lyase</fullName>
    </submittedName>
</protein>
<evidence type="ECO:0000259" key="4">
    <source>
        <dbReference type="PROSITE" id="PS50991"/>
    </source>
</evidence>
<dbReference type="CDD" id="cd07938">
    <property type="entry name" value="DRE_TIM_HMGL"/>
    <property type="match status" value="1"/>
</dbReference>
<keyword evidence="6" id="KW-1185">Reference proteome</keyword>
<dbReference type="InterPro" id="IPR013785">
    <property type="entry name" value="Aldolase_TIM"/>
</dbReference>
<dbReference type="Gene3D" id="3.20.20.70">
    <property type="entry name" value="Aldolase class I"/>
    <property type="match status" value="1"/>
</dbReference>
<dbReference type="GO" id="GO:0016829">
    <property type="term" value="F:lyase activity"/>
    <property type="evidence" value="ECO:0007669"/>
    <property type="project" value="UniProtKB-KW"/>
</dbReference>
<dbReference type="RefSeq" id="WP_342849333.1">
    <property type="nucleotide sequence ID" value="NZ_JBBMQO010000012.1"/>
</dbReference>
<evidence type="ECO:0000313" key="5">
    <source>
        <dbReference type="EMBL" id="MEM5503149.1"/>
    </source>
</evidence>
<name>A0ABU9TAK2_9HYPH</name>
<dbReference type="InterPro" id="IPR043594">
    <property type="entry name" value="HMGL"/>
</dbReference>
<dbReference type="InterPro" id="IPR000891">
    <property type="entry name" value="PYR_CT"/>
</dbReference>
<organism evidence="5 6">
    <name type="scientific">Ahrensia kielensis</name>
    <dbReference type="NCBI Taxonomy" id="76980"/>
    <lineage>
        <taxon>Bacteria</taxon>
        <taxon>Pseudomonadati</taxon>
        <taxon>Pseudomonadota</taxon>
        <taxon>Alphaproteobacteria</taxon>
        <taxon>Hyphomicrobiales</taxon>
        <taxon>Ahrensiaceae</taxon>
        <taxon>Ahrensia</taxon>
    </lineage>
</organism>
<evidence type="ECO:0000256" key="1">
    <source>
        <dbReference type="ARBA" id="ARBA00009405"/>
    </source>
</evidence>
<dbReference type="Pfam" id="PF00682">
    <property type="entry name" value="HMGL-like"/>
    <property type="match status" value="1"/>
</dbReference>
<dbReference type="SUPFAM" id="SSF51569">
    <property type="entry name" value="Aldolase"/>
    <property type="match status" value="1"/>
</dbReference>
<keyword evidence="2" id="KW-0479">Metal-binding</keyword>